<dbReference type="Pfam" id="PF01039">
    <property type="entry name" value="Carboxyl_trans"/>
    <property type="match status" value="1"/>
</dbReference>
<proteinExistence type="inferred from homology"/>
<dbReference type="PANTHER" id="PTHR22855">
    <property type="entry name" value="ACETYL, PROPIONYL, PYRUVATE, AND GLUTACONYL CARBOXYLASE-RELATED"/>
    <property type="match status" value="1"/>
</dbReference>
<keyword evidence="4" id="KW-0808">Transferase</keyword>
<organism evidence="4 5">
    <name type="scientific">Rhodococcus aetherivorans</name>
    <dbReference type="NCBI Taxonomy" id="191292"/>
    <lineage>
        <taxon>Bacteria</taxon>
        <taxon>Bacillati</taxon>
        <taxon>Actinomycetota</taxon>
        <taxon>Actinomycetes</taxon>
        <taxon>Mycobacteriales</taxon>
        <taxon>Nocardiaceae</taxon>
        <taxon>Rhodococcus</taxon>
    </lineage>
</organism>
<dbReference type="GO" id="GO:0016740">
    <property type="term" value="F:transferase activity"/>
    <property type="evidence" value="ECO:0007669"/>
    <property type="project" value="UniProtKB-KW"/>
</dbReference>
<evidence type="ECO:0000259" key="2">
    <source>
        <dbReference type="PROSITE" id="PS50980"/>
    </source>
</evidence>
<dbReference type="InterPro" id="IPR034733">
    <property type="entry name" value="AcCoA_carboxyl_beta"/>
</dbReference>
<evidence type="ECO:0000259" key="3">
    <source>
        <dbReference type="PROSITE" id="PS50989"/>
    </source>
</evidence>
<protein>
    <submittedName>
        <fullName evidence="4">Methylcrotonyl-CoA carboxylase carboxyl transferase subunit</fullName>
        <ecNumber evidence="4">6.4.1.4</ecNumber>
    </submittedName>
</protein>
<accession>A0ABQ0YHM8</accession>
<dbReference type="EC" id="6.4.1.4" evidence="4"/>
<evidence type="ECO:0000313" key="4">
    <source>
        <dbReference type="EMBL" id="GES36008.1"/>
    </source>
</evidence>
<dbReference type="PANTHER" id="PTHR22855:SF46">
    <property type="entry name" value="METHYLCROTONOYL-COA CARBOXYLASE"/>
    <property type="match status" value="1"/>
</dbReference>
<comment type="caution">
    <text evidence="4">The sequence shown here is derived from an EMBL/GenBank/DDBJ whole genome shotgun (WGS) entry which is preliminary data.</text>
</comment>
<name>A0ABQ0YHM8_9NOCA</name>
<sequence>MTVIESKLDPKSEIFECDRQAMLAALRPLEELAVQVLEAGGGKAVDRHRSRGKLLARERVDLLLDEDAPFLELSCYAGAHDPRSQPGARLITGVGTVNGVECMILANQSTVKGGSLNPDAVAKQLRALEIAERNRLPLITLVESGGADLPTQADIFVPGGRTFRELTRLTAAGIPTISLVFGSSTAGGAYMPGMSEYTVLVKNAASVYLGGPPLVKMAINEDVDDESLGGAEMHARVSGLADYLAEDEHDAIRIGRQIVADLHWRKAGPAPSLPADPPAYDEAELLGCAPADPRRAVEVREILARILDGSRFDEFKPLYGTQLVTGWGSIAGYPVGILANNGILFSEEANKGAHFIQLANAHGIPLLFVQNITGFMVGSAAERGGIIKDGAKLINAVSNSTVPHLTLMVGASYGAGNYAMSGRAYDPRFVFTWPNHRIAVMGGPQLGGVMSIIRRTAAARSGADYDDAQDAQVRREIEEMIETQSSAVYATGRLWDDGVIDPRHTRTVLGLALSATHSAPVVGATRFAPFRM</sequence>
<evidence type="ECO:0000313" key="5">
    <source>
        <dbReference type="Proteomes" id="UP000325466"/>
    </source>
</evidence>
<dbReference type="SUPFAM" id="SSF52096">
    <property type="entry name" value="ClpP/crotonase"/>
    <property type="match status" value="2"/>
</dbReference>
<dbReference type="EMBL" id="BLAH01000038">
    <property type="protein sequence ID" value="GES36008.1"/>
    <property type="molecule type" value="Genomic_DNA"/>
</dbReference>
<dbReference type="GO" id="GO:0004485">
    <property type="term" value="F:methylcrotonoyl-CoA carboxylase activity"/>
    <property type="evidence" value="ECO:0007669"/>
    <property type="project" value="UniProtKB-EC"/>
</dbReference>
<dbReference type="InterPro" id="IPR011762">
    <property type="entry name" value="COA_CT_N"/>
</dbReference>
<comment type="similarity">
    <text evidence="1">Belongs to the AccD/PCCB family.</text>
</comment>
<keyword evidence="5" id="KW-1185">Reference proteome</keyword>
<dbReference type="PROSITE" id="PS50980">
    <property type="entry name" value="COA_CT_NTER"/>
    <property type="match status" value="1"/>
</dbReference>
<dbReference type="RefSeq" id="WP_029546894.1">
    <property type="nucleotide sequence ID" value="NZ_BAAAYP010000033.1"/>
</dbReference>
<feature type="domain" description="CoA carboxyltransferase N-terminal" evidence="2">
    <location>
        <begin position="22"/>
        <end position="274"/>
    </location>
</feature>
<dbReference type="Proteomes" id="UP000325466">
    <property type="component" value="Unassembled WGS sequence"/>
</dbReference>
<dbReference type="PROSITE" id="PS50989">
    <property type="entry name" value="COA_CT_CTER"/>
    <property type="match status" value="1"/>
</dbReference>
<dbReference type="InterPro" id="IPR029045">
    <property type="entry name" value="ClpP/crotonase-like_dom_sf"/>
</dbReference>
<gene>
    <name evidence="4" type="ORF">RAJCM14343_1257</name>
</gene>
<dbReference type="InterPro" id="IPR011763">
    <property type="entry name" value="COA_CT_C"/>
</dbReference>
<dbReference type="InterPro" id="IPR045190">
    <property type="entry name" value="MCCB/AccD1-like"/>
</dbReference>
<evidence type="ECO:0000256" key="1">
    <source>
        <dbReference type="ARBA" id="ARBA00006102"/>
    </source>
</evidence>
<dbReference type="Gene3D" id="3.90.226.10">
    <property type="entry name" value="2-enoyl-CoA Hydratase, Chain A, domain 1"/>
    <property type="match status" value="2"/>
</dbReference>
<feature type="domain" description="CoA carboxyltransferase C-terminal" evidence="3">
    <location>
        <begin position="277"/>
        <end position="532"/>
    </location>
</feature>
<reference evidence="4 5" key="1">
    <citation type="journal article" date="2018" name="Biodegradation">
        <title>1,4-Dioxane degradation characteristics of Rhodococcus aetherivorans JCM 14343.</title>
        <authorList>
            <person name="Inoue D."/>
            <person name="Tsunoda T."/>
            <person name="Yamamoto N."/>
            <person name="Ike M."/>
            <person name="Sei K."/>
        </authorList>
    </citation>
    <scope>NUCLEOTIDE SEQUENCE [LARGE SCALE GENOMIC DNA]</scope>
    <source>
        <strain evidence="4 5">JCM 14343</strain>
    </source>
</reference>
<keyword evidence="4" id="KW-0436">Ligase</keyword>